<reference evidence="1" key="1">
    <citation type="journal article" date="2020" name="Stud. Mycol.">
        <title>101 Dothideomycetes genomes: a test case for predicting lifestyles and emergence of pathogens.</title>
        <authorList>
            <person name="Haridas S."/>
            <person name="Albert R."/>
            <person name="Binder M."/>
            <person name="Bloem J."/>
            <person name="Labutti K."/>
            <person name="Salamov A."/>
            <person name="Andreopoulos B."/>
            <person name="Baker S."/>
            <person name="Barry K."/>
            <person name="Bills G."/>
            <person name="Bluhm B."/>
            <person name="Cannon C."/>
            <person name="Castanera R."/>
            <person name="Culley D."/>
            <person name="Daum C."/>
            <person name="Ezra D."/>
            <person name="Gonzalez J."/>
            <person name="Henrissat B."/>
            <person name="Kuo A."/>
            <person name="Liang C."/>
            <person name="Lipzen A."/>
            <person name="Lutzoni F."/>
            <person name="Magnuson J."/>
            <person name="Mondo S."/>
            <person name="Nolan M."/>
            <person name="Ohm R."/>
            <person name="Pangilinan J."/>
            <person name="Park H.-J."/>
            <person name="Ramirez L."/>
            <person name="Alfaro M."/>
            <person name="Sun H."/>
            <person name="Tritt A."/>
            <person name="Yoshinaga Y."/>
            <person name="Zwiers L.-H."/>
            <person name="Turgeon B."/>
            <person name="Goodwin S."/>
            <person name="Spatafora J."/>
            <person name="Crous P."/>
            <person name="Grigoriev I."/>
        </authorList>
    </citation>
    <scope>NUCLEOTIDE SEQUENCE</scope>
    <source>
        <strain evidence="1">CBS 109.77</strain>
    </source>
</reference>
<sequence>MPAAPFSSLPDDILVQIIVQVKRGSVNNKDLLSCLLVQKRWFETAKQILYSNITLEDSALGLFTERLNLSRYNAQVRSISIRLKSDSDNNLNHPIAPLVPVISGLNGLVSFSLSSHFQHNISRATLIRLIDALPESCICLEVDTGGNDSREMKEQAHVCDAIRGILPRMQHVRLRLSAMCACLFMDPLKPSDYTALQNIRTLIVNCSRPSGYPFRLCGADDHTNGSTTYGNSNIAWPAVTSALEKLVEAKGAIREDAQIYAFTTTDHDDSDRSLWQAQIRADMVAKESWAYPQRSVWMEAMIPGSWLIRLPDGRELMSVLRNIEAVAEGQLWRDVVGGARLPAAILEAERLGKPSFATGCVEAPLTVATSEQWRELHPKKVSLHWYNEKQTGVRLVEPEKRVGKDKYLSLAQIQEVTPPGWRRVGNNDLLERIDG</sequence>
<proteinExistence type="predicted"/>
<dbReference type="EMBL" id="MU001865">
    <property type="protein sequence ID" value="KAF2795234.1"/>
    <property type="molecule type" value="Genomic_DNA"/>
</dbReference>
<keyword evidence="2" id="KW-1185">Reference proteome</keyword>
<dbReference type="Proteomes" id="UP000799757">
    <property type="component" value="Unassembled WGS sequence"/>
</dbReference>
<evidence type="ECO:0000313" key="1">
    <source>
        <dbReference type="EMBL" id="KAF2795234.1"/>
    </source>
</evidence>
<dbReference type="AlphaFoldDB" id="A0A6A6XGG5"/>
<dbReference type="OrthoDB" id="4192220at2759"/>
<protein>
    <submittedName>
        <fullName evidence="1">Uncharacterized protein</fullName>
    </submittedName>
</protein>
<evidence type="ECO:0000313" key="2">
    <source>
        <dbReference type="Proteomes" id="UP000799757"/>
    </source>
</evidence>
<gene>
    <name evidence="1" type="ORF">K505DRAFT_324201</name>
</gene>
<name>A0A6A6XGG5_9PLEO</name>
<accession>A0A6A6XGG5</accession>
<organism evidence="1 2">
    <name type="scientific">Melanomma pulvis-pyrius CBS 109.77</name>
    <dbReference type="NCBI Taxonomy" id="1314802"/>
    <lineage>
        <taxon>Eukaryota</taxon>
        <taxon>Fungi</taxon>
        <taxon>Dikarya</taxon>
        <taxon>Ascomycota</taxon>
        <taxon>Pezizomycotina</taxon>
        <taxon>Dothideomycetes</taxon>
        <taxon>Pleosporomycetidae</taxon>
        <taxon>Pleosporales</taxon>
        <taxon>Melanommataceae</taxon>
        <taxon>Melanomma</taxon>
    </lineage>
</organism>